<evidence type="ECO:0000256" key="2">
    <source>
        <dbReference type="SAM" id="SignalP"/>
    </source>
</evidence>
<name>A0AAE3XPE1_9BACT</name>
<sequence length="359" mass="42353">MHKSFTLALILSLSTFSAFSQRESLDVLYYQNQLDKIYSICEGKLASNPDDIDAKLWMGKAKLKEGKSQEAFDYFEEVSKSKASNIDHKCEAYTGMGSCYFFEENYKKGKSYLQKAFKMEASDASRHDTYKRMLLLGSEQSFKDWQKIESKHFNFYFHPEHEVVNKEIFISERERAYERVNIFFNDNKYNLPKKIDFYIWSTLEYSNQVLKKDIGYVDPLFCVAHTHREQTKGHEITHIISYNTIDIEIESPFITEGTAVHFDLTRKNKLKIAKENIEEINYPDIKVIDMWKNWNSVPRKISYPVAGEFIQFMIREGGKDKFLAFFKNQTFENGQKIYGLEWESMINKFENRINNKDGI</sequence>
<reference evidence="3" key="1">
    <citation type="submission" date="2023-07" db="EMBL/GenBank/DDBJ databases">
        <title>Genomic Encyclopedia of Type Strains, Phase IV (KMG-IV): sequencing the most valuable type-strain genomes for metagenomic binning, comparative biology and taxonomic classification.</title>
        <authorList>
            <person name="Goeker M."/>
        </authorList>
    </citation>
    <scope>NUCLEOTIDE SEQUENCE</scope>
    <source>
        <strain evidence="3">DSM 26174</strain>
    </source>
</reference>
<dbReference type="Proteomes" id="UP001185092">
    <property type="component" value="Unassembled WGS sequence"/>
</dbReference>
<feature type="signal peptide" evidence="2">
    <location>
        <begin position="1"/>
        <end position="20"/>
    </location>
</feature>
<evidence type="ECO:0000313" key="4">
    <source>
        <dbReference type="Proteomes" id="UP001185092"/>
    </source>
</evidence>
<dbReference type="EMBL" id="JAVDQD010000003">
    <property type="protein sequence ID" value="MDR6239609.1"/>
    <property type="molecule type" value="Genomic_DNA"/>
</dbReference>
<feature type="repeat" description="TPR" evidence="1">
    <location>
        <begin position="90"/>
        <end position="123"/>
    </location>
</feature>
<gene>
    <name evidence="3" type="ORF">HNQ88_002657</name>
</gene>
<protein>
    <submittedName>
        <fullName evidence="3">Tetratricopeptide (TPR) repeat protein</fullName>
    </submittedName>
</protein>
<evidence type="ECO:0000256" key="1">
    <source>
        <dbReference type="PROSITE-ProRule" id="PRU00339"/>
    </source>
</evidence>
<dbReference type="Gene3D" id="1.25.40.10">
    <property type="entry name" value="Tetratricopeptide repeat domain"/>
    <property type="match status" value="1"/>
</dbReference>
<organism evidence="3 4">
    <name type="scientific">Aureibacter tunicatorum</name>
    <dbReference type="NCBI Taxonomy" id="866807"/>
    <lineage>
        <taxon>Bacteria</taxon>
        <taxon>Pseudomonadati</taxon>
        <taxon>Bacteroidota</taxon>
        <taxon>Cytophagia</taxon>
        <taxon>Cytophagales</taxon>
        <taxon>Persicobacteraceae</taxon>
        <taxon>Aureibacter</taxon>
    </lineage>
</organism>
<dbReference type="SUPFAM" id="SSF48452">
    <property type="entry name" value="TPR-like"/>
    <property type="match status" value="1"/>
</dbReference>
<dbReference type="RefSeq" id="WP_309939314.1">
    <property type="nucleotide sequence ID" value="NZ_AP025305.1"/>
</dbReference>
<keyword evidence="1" id="KW-0802">TPR repeat</keyword>
<dbReference type="InterPro" id="IPR019734">
    <property type="entry name" value="TPR_rpt"/>
</dbReference>
<dbReference type="PROSITE" id="PS50005">
    <property type="entry name" value="TPR"/>
    <property type="match status" value="1"/>
</dbReference>
<comment type="caution">
    <text evidence="3">The sequence shown here is derived from an EMBL/GenBank/DDBJ whole genome shotgun (WGS) entry which is preliminary data.</text>
</comment>
<dbReference type="AlphaFoldDB" id="A0AAE3XPE1"/>
<keyword evidence="2" id="KW-0732">Signal</keyword>
<proteinExistence type="predicted"/>
<keyword evidence="4" id="KW-1185">Reference proteome</keyword>
<feature type="chain" id="PRO_5042161181" evidence="2">
    <location>
        <begin position="21"/>
        <end position="359"/>
    </location>
</feature>
<dbReference type="InterPro" id="IPR011990">
    <property type="entry name" value="TPR-like_helical_dom_sf"/>
</dbReference>
<evidence type="ECO:0000313" key="3">
    <source>
        <dbReference type="EMBL" id="MDR6239609.1"/>
    </source>
</evidence>
<accession>A0AAE3XPE1</accession>